<evidence type="ECO:0000256" key="4">
    <source>
        <dbReference type="ARBA" id="ARBA00022833"/>
    </source>
</evidence>
<evidence type="ECO:0000259" key="12">
    <source>
        <dbReference type="PROSITE" id="PS50114"/>
    </source>
</evidence>
<keyword evidence="3 10" id="KW-0863">Zinc-finger</keyword>
<keyword evidence="9" id="KW-0539">Nucleus</keyword>
<dbReference type="InterPro" id="IPR051140">
    <property type="entry name" value="GATA_TF"/>
</dbReference>
<gene>
    <name evidence="13" type="ORF">LLUT_LOCUS34607</name>
</gene>
<keyword evidence="5" id="KW-0805">Transcription regulation</keyword>
<dbReference type="InterPro" id="IPR013088">
    <property type="entry name" value="Znf_NHR/GATA"/>
</dbReference>
<organism evidence="13 14">
    <name type="scientific">Lupinus luteus</name>
    <name type="common">European yellow lupine</name>
    <dbReference type="NCBI Taxonomy" id="3873"/>
    <lineage>
        <taxon>Eukaryota</taxon>
        <taxon>Viridiplantae</taxon>
        <taxon>Streptophyta</taxon>
        <taxon>Embryophyta</taxon>
        <taxon>Tracheophyta</taxon>
        <taxon>Spermatophyta</taxon>
        <taxon>Magnoliopsida</taxon>
        <taxon>eudicotyledons</taxon>
        <taxon>Gunneridae</taxon>
        <taxon>Pentapetalae</taxon>
        <taxon>rosids</taxon>
        <taxon>fabids</taxon>
        <taxon>Fabales</taxon>
        <taxon>Fabaceae</taxon>
        <taxon>Papilionoideae</taxon>
        <taxon>50 kb inversion clade</taxon>
        <taxon>genistoids sensu lato</taxon>
        <taxon>core genistoids</taxon>
        <taxon>Genisteae</taxon>
        <taxon>Lupinus</taxon>
    </lineage>
</organism>
<keyword evidence="4" id="KW-0862">Zinc</keyword>
<evidence type="ECO:0000313" key="13">
    <source>
        <dbReference type="EMBL" id="CAL0333547.1"/>
    </source>
</evidence>
<accession>A0AAV1YHQ0</accession>
<dbReference type="GO" id="GO:0008270">
    <property type="term" value="F:zinc ion binding"/>
    <property type="evidence" value="ECO:0007669"/>
    <property type="project" value="UniProtKB-KW"/>
</dbReference>
<evidence type="ECO:0000313" key="14">
    <source>
        <dbReference type="Proteomes" id="UP001497480"/>
    </source>
</evidence>
<keyword evidence="14" id="KW-1185">Reference proteome</keyword>
<name>A0AAV1YHQ0_LUPLU</name>
<dbReference type="Gene3D" id="3.30.50.10">
    <property type="entry name" value="Erythroid Transcription Factor GATA-1, subunit A"/>
    <property type="match status" value="1"/>
</dbReference>
<dbReference type="GO" id="GO:0006355">
    <property type="term" value="P:regulation of DNA-templated transcription"/>
    <property type="evidence" value="ECO:0007669"/>
    <property type="project" value="InterPro"/>
</dbReference>
<evidence type="ECO:0000256" key="5">
    <source>
        <dbReference type="ARBA" id="ARBA00023015"/>
    </source>
</evidence>
<dbReference type="FunFam" id="3.30.50.10:FF:000018">
    <property type="entry name" value="GATA transcription factor"/>
    <property type="match status" value="1"/>
</dbReference>
<protein>
    <recommendedName>
        <fullName evidence="12">GATA-type domain-containing protein</fullName>
    </recommendedName>
</protein>
<dbReference type="GO" id="GO:0043565">
    <property type="term" value="F:sequence-specific DNA binding"/>
    <property type="evidence" value="ECO:0007669"/>
    <property type="project" value="InterPro"/>
</dbReference>
<feature type="region of interest" description="Disordered" evidence="11">
    <location>
        <begin position="97"/>
        <end position="153"/>
    </location>
</feature>
<reference evidence="13 14" key="1">
    <citation type="submission" date="2024-03" db="EMBL/GenBank/DDBJ databases">
        <authorList>
            <person name="Martinez-Hernandez J."/>
        </authorList>
    </citation>
    <scope>NUCLEOTIDE SEQUENCE [LARGE SCALE GENOMIC DNA]</scope>
</reference>
<dbReference type="InterPro" id="IPR000679">
    <property type="entry name" value="Znf_GATA"/>
</dbReference>
<keyword evidence="8" id="KW-0804">Transcription</keyword>
<dbReference type="Pfam" id="PF00320">
    <property type="entry name" value="GATA"/>
    <property type="match status" value="1"/>
</dbReference>
<sequence length="245" mass="27118">MEAIGSVDELLDFSLDTGEEDDDEGKNRKAFPKLDPKCSDPPSLSPLDLGDPSPPFSEFAEEELEWLSNKDAFPEVETFVDLPSIQPNLSKHETGSMLEYSTSSSNSNNSPNGISLLSGCDNLNVPVRPRSKSRSRSRHLASNSGISSQQSWWRQPINESAKPEVITMPTIGRKCQHCGAEKTPQWRAGPLGPKTLCNACGVRYKSGRLVPEYRPASSPSFRSDLHSNSHRKVMEMRKQKQIGMT</sequence>
<evidence type="ECO:0000256" key="1">
    <source>
        <dbReference type="ARBA" id="ARBA00005694"/>
    </source>
</evidence>
<dbReference type="PANTHER" id="PTHR45658:SF42">
    <property type="entry name" value="GATA TRANSCRIPTION FACTOR 1"/>
    <property type="match status" value="1"/>
</dbReference>
<comment type="similarity">
    <text evidence="1">Belongs to the type IV zinc-finger family. Class A subfamily.</text>
</comment>
<dbReference type="GO" id="GO:0030154">
    <property type="term" value="P:cell differentiation"/>
    <property type="evidence" value="ECO:0007669"/>
    <property type="project" value="TreeGrafter"/>
</dbReference>
<comment type="caution">
    <text evidence="13">The sequence shown here is derived from an EMBL/GenBank/DDBJ whole genome shotgun (WGS) entry which is preliminary data.</text>
</comment>
<feature type="compositionally biased region" description="Polar residues" evidence="11">
    <location>
        <begin position="140"/>
        <end position="153"/>
    </location>
</feature>
<feature type="compositionally biased region" description="Low complexity" evidence="11">
    <location>
        <begin position="40"/>
        <end position="51"/>
    </location>
</feature>
<proteinExistence type="inferred from homology"/>
<feature type="compositionally biased region" description="Low complexity" evidence="11">
    <location>
        <begin position="97"/>
        <end position="118"/>
    </location>
</feature>
<feature type="region of interest" description="Disordered" evidence="11">
    <location>
        <begin position="1"/>
        <end position="61"/>
    </location>
</feature>
<feature type="domain" description="GATA-type" evidence="12">
    <location>
        <begin position="169"/>
        <end position="205"/>
    </location>
</feature>
<evidence type="ECO:0000256" key="7">
    <source>
        <dbReference type="ARBA" id="ARBA00023159"/>
    </source>
</evidence>
<evidence type="ECO:0000256" key="9">
    <source>
        <dbReference type="ARBA" id="ARBA00023242"/>
    </source>
</evidence>
<evidence type="ECO:0000256" key="3">
    <source>
        <dbReference type="ARBA" id="ARBA00022771"/>
    </source>
</evidence>
<dbReference type="Proteomes" id="UP001497480">
    <property type="component" value="Unassembled WGS sequence"/>
</dbReference>
<dbReference type="SMART" id="SM00401">
    <property type="entry name" value="ZnF_GATA"/>
    <property type="match status" value="1"/>
</dbReference>
<dbReference type="EMBL" id="CAXHTB010000025">
    <property type="protein sequence ID" value="CAL0333547.1"/>
    <property type="molecule type" value="Genomic_DNA"/>
</dbReference>
<keyword evidence="2" id="KW-0479">Metal-binding</keyword>
<dbReference type="SUPFAM" id="SSF57716">
    <property type="entry name" value="Glucocorticoid receptor-like (DNA-binding domain)"/>
    <property type="match status" value="1"/>
</dbReference>
<dbReference type="AlphaFoldDB" id="A0AAV1YHQ0"/>
<keyword evidence="7" id="KW-0010">Activator</keyword>
<dbReference type="CDD" id="cd00202">
    <property type="entry name" value="ZnF_GATA"/>
    <property type="match status" value="1"/>
</dbReference>
<dbReference type="GO" id="GO:0005634">
    <property type="term" value="C:nucleus"/>
    <property type="evidence" value="ECO:0007669"/>
    <property type="project" value="TreeGrafter"/>
</dbReference>
<evidence type="ECO:0000256" key="8">
    <source>
        <dbReference type="ARBA" id="ARBA00023163"/>
    </source>
</evidence>
<dbReference type="PANTHER" id="PTHR45658">
    <property type="entry name" value="GATA TRANSCRIPTION FACTOR"/>
    <property type="match status" value="1"/>
</dbReference>
<dbReference type="PROSITE" id="PS00344">
    <property type="entry name" value="GATA_ZN_FINGER_1"/>
    <property type="match status" value="1"/>
</dbReference>
<evidence type="ECO:0000256" key="6">
    <source>
        <dbReference type="ARBA" id="ARBA00023125"/>
    </source>
</evidence>
<evidence type="ECO:0000256" key="11">
    <source>
        <dbReference type="SAM" id="MobiDB-lite"/>
    </source>
</evidence>
<dbReference type="PROSITE" id="PS50114">
    <property type="entry name" value="GATA_ZN_FINGER_2"/>
    <property type="match status" value="1"/>
</dbReference>
<keyword evidence="6" id="KW-0238">DNA-binding</keyword>
<evidence type="ECO:0000256" key="2">
    <source>
        <dbReference type="ARBA" id="ARBA00022723"/>
    </source>
</evidence>
<evidence type="ECO:0000256" key="10">
    <source>
        <dbReference type="PROSITE-ProRule" id="PRU00094"/>
    </source>
</evidence>
<feature type="compositionally biased region" description="Basic residues" evidence="11">
    <location>
        <begin position="129"/>
        <end position="139"/>
    </location>
</feature>